<organism evidence="8">
    <name type="scientific">mine drainage metagenome</name>
    <dbReference type="NCBI Taxonomy" id="410659"/>
    <lineage>
        <taxon>unclassified sequences</taxon>
        <taxon>metagenomes</taxon>
        <taxon>ecological metagenomes</taxon>
    </lineage>
</organism>
<dbReference type="PANTHER" id="PTHR11831">
    <property type="entry name" value="30S 40S RIBOSOMAL PROTEIN"/>
    <property type="match status" value="1"/>
</dbReference>
<feature type="non-terminal residue" evidence="8">
    <location>
        <position position="1"/>
    </location>
</feature>
<gene>
    <name evidence="8" type="ORF">B1B_12012</name>
</gene>
<dbReference type="GO" id="GO:0019843">
    <property type="term" value="F:rRNA binding"/>
    <property type="evidence" value="ECO:0007669"/>
    <property type="project" value="UniProtKB-KW"/>
</dbReference>
<evidence type="ECO:0000256" key="1">
    <source>
        <dbReference type="ARBA" id="ARBA00007465"/>
    </source>
</evidence>
<dbReference type="CDD" id="cd00165">
    <property type="entry name" value="S4"/>
    <property type="match status" value="1"/>
</dbReference>
<evidence type="ECO:0000259" key="7">
    <source>
        <dbReference type="SMART" id="SM00363"/>
    </source>
</evidence>
<keyword evidence="5" id="KW-0687">Ribonucleoprotein</keyword>
<reference evidence="8" key="2">
    <citation type="journal article" date="2014" name="ISME J.">
        <title>Microbial stratification in low pH oxic and suboxic macroscopic growths along an acid mine drainage.</title>
        <authorList>
            <person name="Mendez-Garcia C."/>
            <person name="Mesa V."/>
            <person name="Sprenger R.R."/>
            <person name="Richter M."/>
            <person name="Diez M.S."/>
            <person name="Solano J."/>
            <person name="Bargiela R."/>
            <person name="Golyshina O.V."/>
            <person name="Manteca A."/>
            <person name="Ramos J.L."/>
            <person name="Gallego J.R."/>
            <person name="Llorente I."/>
            <person name="Martins Dos Santos V.A."/>
            <person name="Jensen O.N."/>
            <person name="Pelaez A.I."/>
            <person name="Sanchez J."/>
            <person name="Ferrer M."/>
        </authorList>
    </citation>
    <scope>NUCLEOTIDE SEQUENCE</scope>
</reference>
<dbReference type="Gene3D" id="3.10.290.10">
    <property type="entry name" value="RNA-binding S4 domain"/>
    <property type="match status" value="1"/>
</dbReference>
<comment type="caution">
    <text evidence="8">The sequence shown here is derived from an EMBL/GenBank/DDBJ whole genome shotgun (WGS) entry which is preliminary data.</text>
</comment>
<dbReference type="PROSITE" id="PS50889">
    <property type="entry name" value="S4"/>
    <property type="match status" value="1"/>
</dbReference>
<dbReference type="InterPro" id="IPR036986">
    <property type="entry name" value="S4_RNA-bd_sf"/>
</dbReference>
<dbReference type="SUPFAM" id="SSF55174">
    <property type="entry name" value="Alpha-L RNA-binding motif"/>
    <property type="match status" value="1"/>
</dbReference>
<evidence type="ECO:0000256" key="6">
    <source>
        <dbReference type="SAM" id="MobiDB-lite"/>
    </source>
</evidence>
<dbReference type="InterPro" id="IPR002942">
    <property type="entry name" value="S4_RNA-bd"/>
</dbReference>
<reference evidence="8" key="1">
    <citation type="submission" date="2013-08" db="EMBL/GenBank/DDBJ databases">
        <authorList>
            <person name="Mendez C."/>
            <person name="Richter M."/>
            <person name="Ferrer M."/>
            <person name="Sanchez J."/>
        </authorList>
    </citation>
    <scope>NUCLEOTIDE SEQUENCE</scope>
</reference>
<dbReference type="InterPro" id="IPR022801">
    <property type="entry name" value="Ribosomal_uS4"/>
</dbReference>
<dbReference type="InterPro" id="IPR018079">
    <property type="entry name" value="Ribosomal_uS4_CS"/>
</dbReference>
<comment type="similarity">
    <text evidence="1">Belongs to the universal ribosomal protein uS4 family.</text>
</comment>
<keyword evidence="4 8" id="KW-0689">Ribosomal protein</keyword>
<dbReference type="NCBIfam" id="NF003139">
    <property type="entry name" value="PRK04051.1"/>
    <property type="match status" value="1"/>
</dbReference>
<feature type="compositionally biased region" description="Basic and acidic residues" evidence="6">
    <location>
        <begin position="162"/>
        <end position="192"/>
    </location>
</feature>
<dbReference type="SMART" id="SM00363">
    <property type="entry name" value="S4"/>
    <property type="match status" value="1"/>
</dbReference>
<dbReference type="Pfam" id="PF01479">
    <property type="entry name" value="S4"/>
    <property type="match status" value="1"/>
</dbReference>
<dbReference type="AlphaFoldDB" id="T1B2F3"/>
<evidence type="ECO:0000313" key="8">
    <source>
        <dbReference type="EMBL" id="EQD48535.1"/>
    </source>
</evidence>
<keyword evidence="3" id="KW-0694">RNA-binding</keyword>
<dbReference type="InterPro" id="IPR005710">
    <property type="entry name" value="Ribosomal_uS4_euk/arc"/>
</dbReference>
<sequence>RHPWEAARIAQEKEILERYGLKNKRELWKSLSMLDSFRTQARTLEGKMRYQDEYSMQQFKNMIRRLQRFNILNEGATLDDVLSLKLDDILERRLQTLVFKMKLAITMKQARQLITHGQISLGGRRVTIPGLMVEASLEPTLAYDPDSPLADELHPIRQAILKKKEEPTEEKAEVPEPKPEVQKAAEPEEAKK</sequence>
<feature type="region of interest" description="Disordered" evidence="6">
    <location>
        <begin position="159"/>
        <end position="192"/>
    </location>
</feature>
<feature type="domain" description="RNA-binding S4" evidence="7">
    <location>
        <begin position="92"/>
        <end position="154"/>
    </location>
</feature>
<evidence type="ECO:0000256" key="2">
    <source>
        <dbReference type="ARBA" id="ARBA00022730"/>
    </source>
</evidence>
<dbReference type="GO" id="GO:0042274">
    <property type="term" value="P:ribosomal small subunit biogenesis"/>
    <property type="evidence" value="ECO:0007669"/>
    <property type="project" value="TreeGrafter"/>
</dbReference>
<evidence type="ECO:0000256" key="4">
    <source>
        <dbReference type="ARBA" id="ARBA00022980"/>
    </source>
</evidence>
<accession>T1B2F3</accession>
<dbReference type="EMBL" id="AUZY01007834">
    <property type="protein sequence ID" value="EQD48535.1"/>
    <property type="molecule type" value="Genomic_DNA"/>
</dbReference>
<evidence type="ECO:0000256" key="3">
    <source>
        <dbReference type="ARBA" id="ARBA00022884"/>
    </source>
</evidence>
<dbReference type="NCBIfam" id="TIGR01018">
    <property type="entry name" value="uS4_arch"/>
    <property type="match status" value="1"/>
</dbReference>
<dbReference type="GO" id="GO:0006412">
    <property type="term" value="P:translation"/>
    <property type="evidence" value="ECO:0007669"/>
    <property type="project" value="InterPro"/>
</dbReference>
<protein>
    <submittedName>
        <fullName evidence="8">Ribosomal protein S4/S9, eukaryotic/archaeal</fullName>
    </submittedName>
</protein>
<dbReference type="PROSITE" id="PS00632">
    <property type="entry name" value="RIBOSOMAL_S4"/>
    <property type="match status" value="1"/>
</dbReference>
<evidence type="ECO:0000256" key="5">
    <source>
        <dbReference type="ARBA" id="ARBA00023274"/>
    </source>
</evidence>
<keyword evidence="2" id="KW-0699">rRNA-binding</keyword>
<dbReference type="GO" id="GO:0003735">
    <property type="term" value="F:structural constituent of ribosome"/>
    <property type="evidence" value="ECO:0007669"/>
    <property type="project" value="InterPro"/>
</dbReference>
<dbReference type="GO" id="GO:0015935">
    <property type="term" value="C:small ribosomal subunit"/>
    <property type="evidence" value="ECO:0007669"/>
    <property type="project" value="InterPro"/>
</dbReference>
<name>T1B2F3_9ZZZZ</name>
<proteinExistence type="inferred from homology"/>
<dbReference type="PANTHER" id="PTHR11831:SF5">
    <property type="entry name" value="40S RIBOSOMAL PROTEIN S9"/>
    <property type="match status" value="1"/>
</dbReference>